<name>A0ABM7WUY8_9BACT</name>
<gene>
    <name evidence="3" type="ORF">AMOR_22970</name>
</gene>
<evidence type="ECO:0000256" key="2">
    <source>
        <dbReference type="SAM" id="SignalP"/>
    </source>
</evidence>
<dbReference type="EMBL" id="AP025591">
    <property type="protein sequence ID" value="BDG03301.1"/>
    <property type="molecule type" value="Genomic_DNA"/>
</dbReference>
<evidence type="ECO:0000313" key="4">
    <source>
        <dbReference type="Proteomes" id="UP001162891"/>
    </source>
</evidence>
<feature type="signal peptide" evidence="2">
    <location>
        <begin position="1"/>
        <end position="20"/>
    </location>
</feature>
<sequence length="159" mass="18448">MKKTLLLVAGLLVLPAIARAQAQAQVTLQLGLPVVLPQLVVVSPGVQVVPDVEEEVFFVDGYYWCRHDGGWYRSRNHRGGWVVVPRRGVPARLYEIPPGRYRHYRPGPPRAAPAPVRYERYERDDRHFDKHHEKEMEKREREERHHDNGRGKGHEKHGD</sequence>
<evidence type="ECO:0000313" key="3">
    <source>
        <dbReference type="EMBL" id="BDG03301.1"/>
    </source>
</evidence>
<feature type="region of interest" description="Disordered" evidence="1">
    <location>
        <begin position="103"/>
        <end position="159"/>
    </location>
</feature>
<feature type="chain" id="PRO_5047473271" description="YXWGXW repeat-containing protein" evidence="2">
    <location>
        <begin position="21"/>
        <end position="159"/>
    </location>
</feature>
<evidence type="ECO:0000256" key="1">
    <source>
        <dbReference type="SAM" id="MobiDB-lite"/>
    </source>
</evidence>
<proteinExistence type="predicted"/>
<accession>A0ABM7WUY8</accession>
<organism evidence="3 4">
    <name type="scientific">Anaeromyxobacter oryzae</name>
    <dbReference type="NCBI Taxonomy" id="2918170"/>
    <lineage>
        <taxon>Bacteria</taxon>
        <taxon>Pseudomonadati</taxon>
        <taxon>Myxococcota</taxon>
        <taxon>Myxococcia</taxon>
        <taxon>Myxococcales</taxon>
        <taxon>Cystobacterineae</taxon>
        <taxon>Anaeromyxobacteraceae</taxon>
        <taxon>Anaeromyxobacter</taxon>
    </lineage>
</organism>
<dbReference type="Proteomes" id="UP001162891">
    <property type="component" value="Chromosome"/>
</dbReference>
<evidence type="ECO:0008006" key="5">
    <source>
        <dbReference type="Google" id="ProtNLM"/>
    </source>
</evidence>
<keyword evidence="4" id="KW-1185">Reference proteome</keyword>
<reference evidence="4" key="1">
    <citation type="journal article" date="2022" name="Int. J. Syst. Evol. Microbiol.">
        <title>Anaeromyxobacter oryzae sp. nov., Anaeromyxobacter diazotrophicus sp. nov. and Anaeromyxobacter paludicola sp. nov., isolated from paddy soils.</title>
        <authorList>
            <person name="Itoh H."/>
            <person name="Xu Z."/>
            <person name="Mise K."/>
            <person name="Masuda Y."/>
            <person name="Ushijima N."/>
            <person name="Hayakawa C."/>
            <person name="Shiratori Y."/>
            <person name="Senoo K."/>
        </authorList>
    </citation>
    <scope>NUCLEOTIDE SEQUENCE [LARGE SCALE GENOMIC DNA]</scope>
    <source>
        <strain evidence="4">Red232</strain>
    </source>
</reference>
<feature type="compositionally biased region" description="Basic and acidic residues" evidence="1">
    <location>
        <begin position="117"/>
        <end position="159"/>
    </location>
</feature>
<keyword evidence="2" id="KW-0732">Signal</keyword>
<dbReference type="RefSeq" id="WP_248361191.1">
    <property type="nucleotide sequence ID" value="NZ_AP025591.1"/>
</dbReference>
<protein>
    <recommendedName>
        <fullName evidence="5">YXWGXW repeat-containing protein</fullName>
    </recommendedName>
</protein>